<keyword evidence="2" id="KW-1133">Transmembrane helix</keyword>
<reference evidence="4 5" key="1">
    <citation type="journal article" date="2018" name="Mol. Biol. Evol.">
        <title>Broad Genomic Sampling Reveals a Smut Pathogenic Ancestry of the Fungal Clade Ustilaginomycotina.</title>
        <authorList>
            <person name="Kijpornyongpan T."/>
            <person name="Mondo S.J."/>
            <person name="Barry K."/>
            <person name="Sandor L."/>
            <person name="Lee J."/>
            <person name="Lipzen A."/>
            <person name="Pangilinan J."/>
            <person name="LaButti K."/>
            <person name="Hainaut M."/>
            <person name="Henrissat B."/>
            <person name="Grigoriev I.V."/>
            <person name="Spatafora J.W."/>
            <person name="Aime M.C."/>
        </authorList>
    </citation>
    <scope>NUCLEOTIDE SEQUENCE [LARGE SCALE GENOMIC DNA]</scope>
    <source>
        <strain evidence="4 5">MCA 4198</strain>
    </source>
</reference>
<name>A0A316YN28_9BASI</name>
<evidence type="ECO:0000313" key="4">
    <source>
        <dbReference type="EMBL" id="PWN90446.1"/>
    </source>
</evidence>
<dbReference type="Proteomes" id="UP000245768">
    <property type="component" value="Unassembled WGS sequence"/>
</dbReference>
<feature type="compositionally biased region" description="Polar residues" evidence="1">
    <location>
        <begin position="51"/>
        <end position="60"/>
    </location>
</feature>
<evidence type="ECO:0000259" key="3">
    <source>
        <dbReference type="Pfam" id="PF23868"/>
    </source>
</evidence>
<dbReference type="OrthoDB" id="5319015at2759"/>
<evidence type="ECO:0000256" key="1">
    <source>
        <dbReference type="SAM" id="MobiDB-lite"/>
    </source>
</evidence>
<protein>
    <recommendedName>
        <fullName evidence="3">Mmc1 C-terminal domain-containing protein</fullName>
    </recommendedName>
</protein>
<dbReference type="PANTHER" id="PTHR38644">
    <property type="entry name" value="EXPRESSED PROTEIN"/>
    <property type="match status" value="1"/>
</dbReference>
<feature type="transmembrane region" description="Helical" evidence="2">
    <location>
        <begin position="641"/>
        <end position="662"/>
    </location>
</feature>
<feature type="region of interest" description="Disordered" evidence="1">
    <location>
        <begin position="445"/>
        <end position="465"/>
    </location>
</feature>
<keyword evidence="5" id="KW-1185">Reference proteome</keyword>
<gene>
    <name evidence="4" type="ORF">FA10DRAFT_301704</name>
</gene>
<dbReference type="EMBL" id="KZ819636">
    <property type="protein sequence ID" value="PWN90446.1"/>
    <property type="molecule type" value="Genomic_DNA"/>
</dbReference>
<sequence>MSVRSTRLVDFGSSRLTVCSGRRGFAGSTKRRATPRAESQRPSPAPPSPPLTNRSHSGQDAASRLSASLRIRNKLNILETLFSDPSPLRFSLGKERIQRAGELVAQTSSHTGTQRPLRIGVVGTRESGTAQLATALLDEPLVESAELRRTKEPVDRIDAVGRRYERRAGLHPKLLRIFHDEFLGASEDEHHFAVPHPWLLDQHIEIVELLDPEFNDYTIGELYSCDSLFFVSDAALLSSRSRFAGKVGPDSTLQLLEYFADKPGTRLVINHAPGFAKGAGSSLEHSINRDTLDVLKGQARRTSSGVESALLDVSLDEAIAANEALRQALTSSPATSSDSAARAWEDFATLYNSSGVRQIKSLMERPPLEAALNENESFQEAISVQTALFAARHALDEAGNTRRTIVELINKARGAANVLQRDAQSQEESWMRSLFLLPASETLPETSESRVHQRSGDRSKRVEGSVRDSRGVVEKSFASRLAWWRIWWRVDDVRAEMETAISKSFARDLESQLRFEAGKLLYYSQKLNDNLATYIASLKQTNQSDAEQTILTPTLLNALRADSTEEVATRLHADILSRPIEERRKLLLARGGPIDVLSARAQRAVLSSVTLVGCAGITSVVGTVASSPWSSALPAALSHMAMLPSTAGGLFAFATVASAWILQSRWARAKKKFWRDWESVANGLDDDLRLNFHEAFRSTAAAQSHTASRELLRVAAEKEEALRGIESLWQRVKDGGAHDNKQPLS</sequence>
<feature type="compositionally biased region" description="Basic and acidic residues" evidence="1">
    <location>
        <begin position="447"/>
        <end position="465"/>
    </location>
</feature>
<dbReference type="AlphaFoldDB" id="A0A316YN28"/>
<feature type="domain" description="Mmc1 C-terminal" evidence="3">
    <location>
        <begin position="474"/>
        <end position="675"/>
    </location>
</feature>
<dbReference type="GeneID" id="37046937"/>
<dbReference type="InterPro" id="IPR056196">
    <property type="entry name" value="Mmc1_C"/>
</dbReference>
<accession>A0A316YN28</accession>
<dbReference type="Pfam" id="PF23868">
    <property type="entry name" value="Mmc1_C"/>
    <property type="match status" value="1"/>
</dbReference>
<keyword evidence="2" id="KW-0472">Membrane</keyword>
<evidence type="ECO:0000313" key="5">
    <source>
        <dbReference type="Proteomes" id="UP000245768"/>
    </source>
</evidence>
<dbReference type="STRING" id="215250.A0A316YN28"/>
<organism evidence="4 5">
    <name type="scientific">Acaromyces ingoldii</name>
    <dbReference type="NCBI Taxonomy" id="215250"/>
    <lineage>
        <taxon>Eukaryota</taxon>
        <taxon>Fungi</taxon>
        <taxon>Dikarya</taxon>
        <taxon>Basidiomycota</taxon>
        <taxon>Ustilaginomycotina</taxon>
        <taxon>Exobasidiomycetes</taxon>
        <taxon>Exobasidiales</taxon>
        <taxon>Cryptobasidiaceae</taxon>
        <taxon>Acaromyces</taxon>
    </lineage>
</organism>
<dbReference type="RefSeq" id="XP_025377644.1">
    <property type="nucleotide sequence ID" value="XM_025525021.1"/>
</dbReference>
<proteinExistence type="predicted"/>
<keyword evidence="2" id="KW-0812">Transmembrane</keyword>
<feature type="region of interest" description="Disordered" evidence="1">
    <location>
        <begin position="20"/>
        <end position="64"/>
    </location>
</feature>
<dbReference type="PANTHER" id="PTHR38644:SF1">
    <property type="entry name" value="EXPRESSED PROTEIN"/>
    <property type="match status" value="1"/>
</dbReference>
<dbReference type="InParanoid" id="A0A316YN28"/>
<evidence type="ECO:0000256" key="2">
    <source>
        <dbReference type="SAM" id="Phobius"/>
    </source>
</evidence>